<comment type="caution">
    <text evidence="1">The sequence shown here is derived from an EMBL/GenBank/DDBJ whole genome shotgun (WGS) entry which is preliminary data.</text>
</comment>
<evidence type="ECO:0000313" key="1">
    <source>
        <dbReference type="EMBL" id="MDQ0165682.1"/>
    </source>
</evidence>
<reference evidence="1 2" key="1">
    <citation type="submission" date="2023-07" db="EMBL/GenBank/DDBJ databases">
        <title>Genomic Encyclopedia of Type Strains, Phase IV (KMG-IV): sequencing the most valuable type-strain genomes for metagenomic binning, comparative biology and taxonomic classification.</title>
        <authorList>
            <person name="Goeker M."/>
        </authorList>
    </citation>
    <scope>NUCLEOTIDE SEQUENCE [LARGE SCALE GENOMIC DNA]</scope>
    <source>
        <strain evidence="1 2">DSM 12751</strain>
    </source>
</reference>
<dbReference type="EMBL" id="JAUSTY010000005">
    <property type="protein sequence ID" value="MDQ0165682.1"/>
    <property type="molecule type" value="Genomic_DNA"/>
</dbReference>
<sequence>MDCPLCKSSDNINLFHTYPSFKLLECKACELLFQTEAEHINEQDMVQAIYNESWIKMREQYAHLTFQDHATFNTLQLEMFAPQKGRLLEIGSGTGEFLHMAKHAGWDVTGLEPSSLSCRYAMQHYQLELIPTILTDELANRLEPFEAIAIWHVLEHVPKPVAFLNQVADLLKDDGVLFFSVPNLKSFMNTSYGAHSPIFTEVDHLYHYSEKSIPLLLEHTPFSIEALFTRQLANQLEQIYRKKFGASSLKLEAKMALMSNLQGQGKGHEICCVARKRNNK</sequence>
<keyword evidence="1" id="KW-0489">Methyltransferase</keyword>
<dbReference type="PANTHER" id="PTHR43861">
    <property type="entry name" value="TRANS-ACONITATE 2-METHYLTRANSFERASE-RELATED"/>
    <property type="match status" value="1"/>
</dbReference>
<dbReference type="Pfam" id="PF13489">
    <property type="entry name" value="Methyltransf_23"/>
    <property type="match status" value="1"/>
</dbReference>
<dbReference type="Gene3D" id="3.40.50.150">
    <property type="entry name" value="Vaccinia Virus protein VP39"/>
    <property type="match status" value="1"/>
</dbReference>
<dbReference type="CDD" id="cd02440">
    <property type="entry name" value="AdoMet_MTases"/>
    <property type="match status" value="1"/>
</dbReference>
<dbReference type="InterPro" id="IPR029063">
    <property type="entry name" value="SAM-dependent_MTases_sf"/>
</dbReference>
<gene>
    <name evidence="1" type="ORF">J2S11_001583</name>
</gene>
<dbReference type="GO" id="GO:0032259">
    <property type="term" value="P:methylation"/>
    <property type="evidence" value="ECO:0007669"/>
    <property type="project" value="UniProtKB-KW"/>
</dbReference>
<keyword evidence="2" id="KW-1185">Reference proteome</keyword>
<dbReference type="Proteomes" id="UP001235840">
    <property type="component" value="Unassembled WGS sequence"/>
</dbReference>
<name>A0ABT9VXG5_9BACI</name>
<proteinExistence type="predicted"/>
<dbReference type="PANTHER" id="PTHR43861:SF6">
    <property type="entry name" value="METHYLTRANSFERASE TYPE 11"/>
    <property type="match status" value="1"/>
</dbReference>
<organism evidence="1 2">
    <name type="scientific">Caldalkalibacillus horti</name>
    <dbReference type="NCBI Taxonomy" id="77523"/>
    <lineage>
        <taxon>Bacteria</taxon>
        <taxon>Bacillati</taxon>
        <taxon>Bacillota</taxon>
        <taxon>Bacilli</taxon>
        <taxon>Bacillales</taxon>
        <taxon>Bacillaceae</taxon>
        <taxon>Caldalkalibacillus</taxon>
    </lineage>
</organism>
<protein>
    <submittedName>
        <fullName evidence="1">2-polyprenyl-3-methyl-5-hydroxy-6-metoxy-1, 4-benzoquinol methylase</fullName>
    </submittedName>
</protein>
<accession>A0ABT9VXG5</accession>
<keyword evidence="1" id="KW-0808">Transferase</keyword>
<dbReference type="GO" id="GO:0008168">
    <property type="term" value="F:methyltransferase activity"/>
    <property type="evidence" value="ECO:0007669"/>
    <property type="project" value="UniProtKB-KW"/>
</dbReference>
<evidence type="ECO:0000313" key="2">
    <source>
        <dbReference type="Proteomes" id="UP001235840"/>
    </source>
</evidence>
<dbReference type="SUPFAM" id="SSF53335">
    <property type="entry name" value="S-adenosyl-L-methionine-dependent methyltransferases"/>
    <property type="match status" value="1"/>
</dbReference>
<dbReference type="RefSeq" id="WP_307393054.1">
    <property type="nucleotide sequence ID" value="NZ_BAAADK010000011.1"/>
</dbReference>